<dbReference type="InterPro" id="IPR026891">
    <property type="entry name" value="Fn3-like"/>
</dbReference>
<evidence type="ECO:0000256" key="9">
    <source>
        <dbReference type="ARBA" id="ARBA00032594"/>
    </source>
</evidence>
<keyword evidence="12" id="KW-1185">Reference proteome</keyword>
<dbReference type="NCBIfam" id="NF011678">
    <property type="entry name" value="PRK15098.1"/>
    <property type="match status" value="1"/>
</dbReference>
<dbReference type="Gene3D" id="3.40.50.1700">
    <property type="entry name" value="Glycoside hydrolase family 3 C-terminal domain"/>
    <property type="match status" value="1"/>
</dbReference>
<dbReference type="PANTHER" id="PTHR30620">
    <property type="entry name" value="PERIPLASMIC BETA-GLUCOSIDASE-RELATED"/>
    <property type="match status" value="1"/>
</dbReference>
<dbReference type="GO" id="GO:0008422">
    <property type="term" value="F:beta-glucosidase activity"/>
    <property type="evidence" value="ECO:0007669"/>
    <property type="project" value="UniProtKB-EC"/>
</dbReference>
<dbReference type="InterPro" id="IPR051915">
    <property type="entry name" value="Cellulose_Degrad_GH3"/>
</dbReference>
<protein>
    <recommendedName>
        <fullName evidence="3">beta-glucosidase</fullName>
        <ecNumber evidence="3">3.2.1.21</ecNumber>
    </recommendedName>
    <alternativeName>
        <fullName evidence="9">Beta-D-glucoside glucohydrolase</fullName>
    </alternativeName>
    <alternativeName>
        <fullName evidence="7">Cellobiase</fullName>
    </alternativeName>
    <alternativeName>
        <fullName evidence="8">Gentiobiase</fullName>
    </alternativeName>
</protein>
<dbReference type="KEGG" id="hdi:HDIA_2393"/>
<proteinExistence type="inferred from homology"/>
<evidence type="ECO:0000256" key="2">
    <source>
        <dbReference type="ARBA" id="ARBA00005336"/>
    </source>
</evidence>
<evidence type="ECO:0000313" key="11">
    <source>
        <dbReference type="EMBL" id="SON55934.1"/>
    </source>
</evidence>
<dbReference type="InterPro" id="IPR036962">
    <property type="entry name" value="Glyco_hydro_3_N_sf"/>
</dbReference>
<dbReference type="FunFam" id="2.60.40.10:FF:000495">
    <property type="entry name" value="Periplasmic beta-glucosidase"/>
    <property type="match status" value="1"/>
</dbReference>
<feature type="domain" description="Fibronectin type III-like" evidence="10">
    <location>
        <begin position="655"/>
        <end position="728"/>
    </location>
</feature>
<dbReference type="SMART" id="SM01217">
    <property type="entry name" value="Fn3_like"/>
    <property type="match status" value="1"/>
</dbReference>
<organism evidence="11 12">
    <name type="scientific">Hartmannibacter diazotrophicus</name>
    <dbReference type="NCBI Taxonomy" id="1482074"/>
    <lineage>
        <taxon>Bacteria</taxon>
        <taxon>Pseudomonadati</taxon>
        <taxon>Pseudomonadota</taxon>
        <taxon>Alphaproteobacteria</taxon>
        <taxon>Hyphomicrobiales</taxon>
        <taxon>Pleomorphomonadaceae</taxon>
        <taxon>Hartmannibacter</taxon>
    </lineage>
</organism>
<comment type="similarity">
    <text evidence="2">Belongs to the glycosyl hydrolase 3 family.</text>
</comment>
<dbReference type="InterPro" id="IPR036881">
    <property type="entry name" value="Glyco_hydro_3_C_sf"/>
</dbReference>
<evidence type="ECO:0000256" key="6">
    <source>
        <dbReference type="ARBA" id="ARBA00023295"/>
    </source>
</evidence>
<dbReference type="InterPro" id="IPR002772">
    <property type="entry name" value="Glyco_hydro_3_C"/>
</dbReference>
<name>A0A2C9D6I2_9HYPH</name>
<keyword evidence="5 11" id="KW-0378">Hydrolase</keyword>
<evidence type="ECO:0000256" key="3">
    <source>
        <dbReference type="ARBA" id="ARBA00012744"/>
    </source>
</evidence>
<dbReference type="InterPro" id="IPR017853">
    <property type="entry name" value="GH"/>
</dbReference>
<evidence type="ECO:0000256" key="5">
    <source>
        <dbReference type="ARBA" id="ARBA00022801"/>
    </source>
</evidence>
<reference evidence="12" key="1">
    <citation type="submission" date="2017-09" db="EMBL/GenBank/DDBJ databases">
        <title>Genome sequence of Nannocystis excedens DSM 71.</title>
        <authorList>
            <person name="Blom J."/>
        </authorList>
    </citation>
    <scope>NUCLEOTIDE SEQUENCE [LARGE SCALE GENOMIC DNA]</scope>
    <source>
        <strain evidence="12">type strain: E19</strain>
    </source>
</reference>
<keyword evidence="6 11" id="KW-0326">Glycosidase</keyword>
<dbReference type="Gene3D" id="3.20.20.300">
    <property type="entry name" value="Glycoside hydrolase, family 3, N-terminal domain"/>
    <property type="match status" value="1"/>
</dbReference>
<keyword evidence="4" id="KW-0732">Signal</keyword>
<evidence type="ECO:0000259" key="10">
    <source>
        <dbReference type="SMART" id="SM01217"/>
    </source>
</evidence>
<dbReference type="GO" id="GO:0009251">
    <property type="term" value="P:glucan catabolic process"/>
    <property type="evidence" value="ECO:0007669"/>
    <property type="project" value="TreeGrafter"/>
</dbReference>
<evidence type="ECO:0000256" key="1">
    <source>
        <dbReference type="ARBA" id="ARBA00000448"/>
    </source>
</evidence>
<evidence type="ECO:0000256" key="4">
    <source>
        <dbReference type="ARBA" id="ARBA00022729"/>
    </source>
</evidence>
<sequence>MMRIDDLIAQMTLEEKIGQLNLATPGGETLTGAVANQDVARKVLEGSIGSIFGVKSLATMRAFQDLAMRTRLKIPLMFAEDVIHGYRTVFPVPLGLAASFDMDLVEKTARVAAVEAAVMGIDQTYAPMIDIGRDPRWGRVAECPGEDPYLAARLAEAQVRGFQGNDLTSPDAVMACLKHFVGYGAAEGGRDYDSADMSPARLHDVYLASFKAGVAAGAGSVMAAFNTLNGIPMHANRTLIRDVLQKGYGFDGLVVADYTGIMELVPHGVAEDLAAAAVLGIEAGVDFDMVSEAYVSHLADAVAEERIDVALIDEACRRVLEAKEKLGLFDDPYRRMAGDPDKVLLAPGHRELARRAVAESCVLLQNEAAVLPLAEGSRIALIGPLADDLVNMNGTWAVSGLAKDAVTVRSAMEARCDLSFARGTNITDDPALADRLNVHDRGTPSASIDQRSPKELIAEATAVAAKADAIVAVLGESKEYSGESSSRVDLRLSAGQIALLKALRSLGKPLVAVVLTGRPLVLTDVADLCDALLIGWFGGTETGNGLADVLFGTADPGGRLPATFPWAEGQVPLTYAHLPTGRPFTGKFEKFRTGYLDIPDGQPHNDGLFGFGAGLSYTTFDFTHPAVERSALKSTEDRLRVSVEVENTGARSGSTVVQLYVSDPVASRSRPVRELKGFEKVRLEPHTRTTVHFELSADDLSFSTAETVTDLSWTFEPGKFILSTGPNSRDLQHIDIDWQA</sequence>
<dbReference type="EMBL" id="LT960614">
    <property type="protein sequence ID" value="SON55934.1"/>
    <property type="molecule type" value="Genomic_DNA"/>
</dbReference>
<evidence type="ECO:0000256" key="8">
    <source>
        <dbReference type="ARBA" id="ARBA00032194"/>
    </source>
</evidence>
<dbReference type="Pfam" id="PF00933">
    <property type="entry name" value="Glyco_hydro_3"/>
    <property type="match status" value="1"/>
</dbReference>
<accession>A0A2C9D6I2</accession>
<dbReference type="PANTHER" id="PTHR30620:SF16">
    <property type="entry name" value="LYSOSOMAL BETA GLUCOSIDASE"/>
    <property type="match status" value="1"/>
</dbReference>
<comment type="catalytic activity">
    <reaction evidence="1">
        <text>Hydrolysis of terminal, non-reducing beta-D-glucosyl residues with release of beta-D-glucose.</text>
        <dbReference type="EC" id="3.2.1.21"/>
    </reaction>
</comment>
<gene>
    <name evidence="11" type="primary">bglX</name>
    <name evidence="11" type="ORF">HDIA_2393</name>
</gene>
<dbReference type="FunFam" id="3.20.20.300:FF:000005">
    <property type="entry name" value="Periplasmic beta-glucosidase"/>
    <property type="match status" value="1"/>
</dbReference>
<dbReference type="Gene3D" id="2.60.40.10">
    <property type="entry name" value="Immunoglobulins"/>
    <property type="match status" value="1"/>
</dbReference>
<dbReference type="InterPro" id="IPR001764">
    <property type="entry name" value="Glyco_hydro_3_N"/>
</dbReference>
<dbReference type="SUPFAM" id="SSF51445">
    <property type="entry name" value="(Trans)glycosidases"/>
    <property type="match status" value="1"/>
</dbReference>
<dbReference type="SUPFAM" id="SSF52279">
    <property type="entry name" value="Beta-D-glucan exohydrolase, C-terminal domain"/>
    <property type="match status" value="1"/>
</dbReference>
<evidence type="ECO:0000313" key="12">
    <source>
        <dbReference type="Proteomes" id="UP000223606"/>
    </source>
</evidence>
<dbReference type="AlphaFoldDB" id="A0A2C9D6I2"/>
<dbReference type="Pfam" id="PF14310">
    <property type="entry name" value="Fn3-like"/>
    <property type="match status" value="1"/>
</dbReference>
<dbReference type="EC" id="3.2.1.21" evidence="3"/>
<dbReference type="InterPro" id="IPR013783">
    <property type="entry name" value="Ig-like_fold"/>
</dbReference>
<dbReference type="Pfam" id="PF01915">
    <property type="entry name" value="Glyco_hydro_3_C"/>
    <property type="match status" value="1"/>
</dbReference>
<evidence type="ECO:0000256" key="7">
    <source>
        <dbReference type="ARBA" id="ARBA00031448"/>
    </source>
</evidence>
<dbReference type="RefSeq" id="WP_099556376.1">
    <property type="nucleotide sequence ID" value="NZ_LT960614.1"/>
</dbReference>
<dbReference type="PRINTS" id="PR00133">
    <property type="entry name" value="GLHYDRLASE3"/>
</dbReference>
<dbReference type="Proteomes" id="UP000223606">
    <property type="component" value="Chromosome 1"/>
</dbReference>